<dbReference type="Gene3D" id="3.60.15.10">
    <property type="entry name" value="Ribonuclease Z/Hydroxyacylglutathione hydrolase-like"/>
    <property type="match status" value="1"/>
</dbReference>
<comment type="function">
    <text evidence="5">Mediates electron transfer from NADH to oxygen, reducing it to water. This modular protein has 3 redox cofactors, in other organisms the same activity requires 2 or 3 proteins.</text>
</comment>
<evidence type="ECO:0000259" key="7">
    <source>
        <dbReference type="PROSITE" id="PS50902"/>
    </source>
</evidence>
<dbReference type="SMART" id="SM00903">
    <property type="entry name" value="Flavin_Reduct"/>
    <property type="match status" value="1"/>
</dbReference>
<dbReference type="GO" id="GO:0010181">
    <property type="term" value="F:FMN binding"/>
    <property type="evidence" value="ECO:0007669"/>
    <property type="project" value="InterPro"/>
</dbReference>
<organism evidence="8 9">
    <name type="scientific">Klebsormidium nitens</name>
    <name type="common">Green alga</name>
    <name type="synonym">Ulothrix nitens</name>
    <dbReference type="NCBI Taxonomy" id="105231"/>
    <lineage>
        <taxon>Eukaryota</taxon>
        <taxon>Viridiplantae</taxon>
        <taxon>Streptophyta</taxon>
        <taxon>Klebsormidiophyceae</taxon>
        <taxon>Klebsormidiales</taxon>
        <taxon>Klebsormidiaceae</taxon>
        <taxon>Klebsormidium</taxon>
    </lineage>
</organism>
<dbReference type="Pfam" id="PF01613">
    <property type="entry name" value="Flavin_Reduct"/>
    <property type="match status" value="1"/>
</dbReference>
<evidence type="ECO:0000313" key="9">
    <source>
        <dbReference type="Proteomes" id="UP000054558"/>
    </source>
</evidence>
<reference evidence="8 9" key="1">
    <citation type="journal article" date="2014" name="Nat. Commun.">
        <title>Klebsormidium flaccidum genome reveals primary factors for plant terrestrial adaptation.</title>
        <authorList>
            <person name="Hori K."/>
            <person name="Maruyama F."/>
            <person name="Fujisawa T."/>
            <person name="Togashi T."/>
            <person name="Yamamoto N."/>
            <person name="Seo M."/>
            <person name="Sato S."/>
            <person name="Yamada T."/>
            <person name="Mori H."/>
            <person name="Tajima N."/>
            <person name="Moriyama T."/>
            <person name="Ikeuchi M."/>
            <person name="Watanabe M."/>
            <person name="Wada H."/>
            <person name="Kobayashi K."/>
            <person name="Saito M."/>
            <person name="Masuda T."/>
            <person name="Sasaki-Sekimoto Y."/>
            <person name="Mashiguchi K."/>
            <person name="Awai K."/>
            <person name="Shimojima M."/>
            <person name="Masuda S."/>
            <person name="Iwai M."/>
            <person name="Nobusawa T."/>
            <person name="Narise T."/>
            <person name="Kondo S."/>
            <person name="Saito H."/>
            <person name="Sato R."/>
            <person name="Murakawa M."/>
            <person name="Ihara Y."/>
            <person name="Oshima-Yamada Y."/>
            <person name="Ohtaka K."/>
            <person name="Satoh M."/>
            <person name="Sonobe K."/>
            <person name="Ishii M."/>
            <person name="Ohtani R."/>
            <person name="Kanamori-Sato M."/>
            <person name="Honoki R."/>
            <person name="Miyazaki D."/>
            <person name="Mochizuki H."/>
            <person name="Umetsu J."/>
            <person name="Higashi K."/>
            <person name="Shibata D."/>
            <person name="Kamiya Y."/>
            <person name="Sato N."/>
            <person name="Nakamura Y."/>
            <person name="Tabata S."/>
            <person name="Ida S."/>
            <person name="Kurokawa K."/>
            <person name="Ohta H."/>
        </authorList>
    </citation>
    <scope>NUCLEOTIDE SEQUENCE [LARGE SCALE GENOMIC DNA]</scope>
    <source>
        <strain evidence="8 9">NIES-2285</strain>
    </source>
</reference>
<name>A0A1Y1HTQ2_KLENI</name>
<evidence type="ECO:0000256" key="6">
    <source>
        <dbReference type="SAM" id="MobiDB-lite"/>
    </source>
</evidence>
<evidence type="ECO:0000256" key="3">
    <source>
        <dbReference type="ARBA" id="ARBA00022448"/>
    </source>
</evidence>
<dbReference type="PANTHER" id="PTHR32145:SF31">
    <property type="entry name" value="FLAVIN REDUCTASE-LIKE FMN-BINDING PROTEIN"/>
    <property type="match status" value="1"/>
</dbReference>
<evidence type="ECO:0000256" key="5">
    <source>
        <dbReference type="ARBA" id="ARBA00025633"/>
    </source>
</evidence>
<dbReference type="SUPFAM" id="SSF50475">
    <property type="entry name" value="FMN-binding split barrel"/>
    <property type="match status" value="1"/>
</dbReference>
<dbReference type="SMART" id="SM00849">
    <property type="entry name" value="Lactamase_B"/>
    <property type="match status" value="1"/>
</dbReference>
<dbReference type="InterPro" id="IPR008254">
    <property type="entry name" value="Flavodoxin/NO_synth"/>
</dbReference>
<keyword evidence="9" id="KW-1185">Reference proteome</keyword>
<dbReference type="InterPro" id="IPR051285">
    <property type="entry name" value="NADH_oxidoreductase_modular"/>
</dbReference>
<gene>
    <name evidence="8" type="ORF">KFL_000410060</name>
</gene>
<dbReference type="STRING" id="105231.A0A1Y1HTQ2"/>
<dbReference type="SUPFAM" id="SSF52218">
    <property type="entry name" value="Flavoproteins"/>
    <property type="match status" value="1"/>
</dbReference>
<keyword evidence="4" id="KW-0249">Electron transport</keyword>
<dbReference type="Pfam" id="PF19583">
    <property type="entry name" value="ODP"/>
    <property type="match status" value="1"/>
</dbReference>
<dbReference type="InterPro" id="IPR001279">
    <property type="entry name" value="Metallo-B-lactamas"/>
</dbReference>
<dbReference type="CDD" id="cd07709">
    <property type="entry name" value="flavodiiron_proteins_MBL-fold"/>
    <property type="match status" value="1"/>
</dbReference>
<proteinExistence type="inferred from homology"/>
<dbReference type="InterPro" id="IPR036866">
    <property type="entry name" value="RibonucZ/Hydroxyglut_hydro"/>
</dbReference>
<dbReference type="InterPro" id="IPR045761">
    <property type="entry name" value="ODP_dom"/>
</dbReference>
<evidence type="ECO:0000256" key="2">
    <source>
        <dbReference type="ARBA" id="ARBA00006098"/>
    </source>
</evidence>
<dbReference type="EMBL" id="DF236990">
    <property type="protein sequence ID" value="GAQ79906.1"/>
    <property type="molecule type" value="Genomic_DNA"/>
</dbReference>
<feature type="domain" description="Flavodoxin-like" evidence="7">
    <location>
        <begin position="384"/>
        <end position="523"/>
    </location>
</feature>
<keyword evidence="3" id="KW-0813">Transport</keyword>
<comment type="similarity">
    <text evidence="2">In the C-terminal section; belongs to the flavodoxin reductase family.</text>
</comment>
<dbReference type="GO" id="GO:0009055">
    <property type="term" value="F:electron transfer activity"/>
    <property type="evidence" value="ECO:0007669"/>
    <property type="project" value="InterPro"/>
</dbReference>
<evidence type="ECO:0000313" key="8">
    <source>
        <dbReference type="EMBL" id="GAQ79906.1"/>
    </source>
</evidence>
<protein>
    <submittedName>
        <fullName evidence="8">Flavin reductase-like FMN-binding protein</fullName>
    </submittedName>
</protein>
<dbReference type="PROSITE" id="PS50902">
    <property type="entry name" value="FLAVODOXIN_LIKE"/>
    <property type="match status" value="1"/>
</dbReference>
<dbReference type="OrthoDB" id="432169at2759"/>
<evidence type="ECO:0000256" key="4">
    <source>
        <dbReference type="ARBA" id="ARBA00022982"/>
    </source>
</evidence>
<dbReference type="Gene3D" id="3.40.50.360">
    <property type="match status" value="1"/>
</dbReference>
<comment type="cofactor">
    <cofactor evidence="1">
        <name>Fe cation</name>
        <dbReference type="ChEBI" id="CHEBI:24875"/>
    </cofactor>
</comment>
<dbReference type="AlphaFoldDB" id="A0A1Y1HTQ2"/>
<dbReference type="Gene3D" id="2.30.110.10">
    <property type="entry name" value="Electron Transport, Fmn-binding Protein, Chain A"/>
    <property type="match status" value="1"/>
</dbReference>
<dbReference type="PROSITE" id="PS00201">
    <property type="entry name" value="FLAVODOXIN"/>
    <property type="match status" value="1"/>
</dbReference>
<dbReference type="InterPro" id="IPR012349">
    <property type="entry name" value="Split_barrel_FMN-bd"/>
</dbReference>
<dbReference type="Proteomes" id="UP000054558">
    <property type="component" value="Unassembled WGS sequence"/>
</dbReference>
<dbReference type="InterPro" id="IPR002563">
    <property type="entry name" value="Flavin_Rdtase-like_dom"/>
</dbReference>
<dbReference type="Pfam" id="PF00258">
    <property type="entry name" value="Flavodoxin_1"/>
    <property type="match status" value="1"/>
</dbReference>
<dbReference type="PANTHER" id="PTHR32145">
    <property type="entry name" value="DIFLAVIN FLAVOPROTEIN A 2-RELATED"/>
    <property type="match status" value="1"/>
</dbReference>
<evidence type="ECO:0000256" key="1">
    <source>
        <dbReference type="ARBA" id="ARBA00001962"/>
    </source>
</evidence>
<dbReference type="InterPro" id="IPR001226">
    <property type="entry name" value="Flavodoxin_CS"/>
</dbReference>
<accession>A0A1Y1HTQ2</accession>
<dbReference type="InterPro" id="IPR029039">
    <property type="entry name" value="Flavoprotein-like_sf"/>
</dbReference>
<dbReference type="SUPFAM" id="SSF56281">
    <property type="entry name" value="Metallo-hydrolase/oxidoreductase"/>
    <property type="match status" value="1"/>
</dbReference>
<feature type="region of interest" description="Disordered" evidence="6">
    <location>
        <begin position="36"/>
        <end position="68"/>
    </location>
</feature>
<sequence length="702" mass="75484">MQAGRQANGGPGDRLWLCSQTSSVQAFRVVTASKHRQVARRAADGGSVQATLETTEAPPRGPPPSAPVKQESEVRVVDIGPDTFSLRGYSQDRLKFEIEYNLKRGTTNNSYLIQAQDGTALIDVPDQAWTDAFVEQLKTKVGIDDITYLILGHFSPKRADSLVALLKERSSNAPPLKVHCSNPARNALLELDNKEPGLTEKLDIKVAKAGDQLDLGGGHQLRFFLTPTPRWPDGMMTYDAASKILYTHKLFSAHVASENDFDRGGWEAFGVDWKYYFDCMLAPVARQAAAALEKLPIAAQIKGVSYAGLRGVEIVKADAKFISQVLRSFLKLPEGEPAAAEGVIVVKALAPIHGPVVRSTVTELVREYREWTAAQIQLATEASIAVIYASAYGNTAALAQAISRGVSKAGVSIETVNCEQSSASEVAEIVSRSDGFVVGSPTLGGHMPTPVQLALGAILKDPDARAKPCGVFGSFGWSGEAVDELEQRLKDGGFDFAFPAIRCKFKPTESMLQTCEESGTDLAQAVRKANTRARKSKEKTATSLASSAVEQAVGRVVGSLCVLVSRDGDAESAMLASWVSQASFNPPGLTVAVAKDRAVEGLVLEGGRFTLNVLGQDNAGKVSKQLLKPFKPGEARLQGLETQETESGGVVLNDAIAYLDCMVKSRMETGDHYVLYAIAENGKLQNDRVLTAVHYRKTGARY</sequence>
<dbReference type="OMA" id="HWVVYAT"/>